<evidence type="ECO:0000313" key="8">
    <source>
        <dbReference type="Proteomes" id="UP000294911"/>
    </source>
</evidence>
<proteinExistence type="inferred from homology"/>
<dbReference type="Gene3D" id="1.10.246.130">
    <property type="match status" value="1"/>
</dbReference>
<dbReference type="Gene3D" id="3.60.20.40">
    <property type="match status" value="1"/>
</dbReference>
<dbReference type="InterPro" id="IPR051792">
    <property type="entry name" value="GGT_bact"/>
</dbReference>
<comment type="caution">
    <text evidence="7">The sequence shown here is derived from an EMBL/GenBank/DDBJ whole genome shotgun (WGS) entry which is preliminary data.</text>
</comment>
<protein>
    <submittedName>
        <fullName evidence="7">Gamma-glutamyltransferase 1</fullName>
    </submittedName>
</protein>
<dbReference type="PANTHER" id="PTHR43199:SF1">
    <property type="entry name" value="GLUTATHIONE HYDROLASE PROENZYME"/>
    <property type="match status" value="1"/>
</dbReference>
<evidence type="ECO:0000256" key="6">
    <source>
        <dbReference type="SAM" id="SignalP"/>
    </source>
</evidence>
<reference evidence="7 8" key="1">
    <citation type="submission" date="2019-03" db="EMBL/GenBank/DDBJ databases">
        <title>Genomic Encyclopedia of Type Strains, Phase IV (KMG-IV): sequencing the most valuable type-strain genomes for metagenomic binning, comparative biology and taxonomic classification.</title>
        <authorList>
            <person name="Goeker M."/>
        </authorList>
    </citation>
    <scope>NUCLEOTIDE SEQUENCE [LARGE SCALE GENOMIC DNA]</scope>
    <source>
        <strain evidence="7 8">DSM 45765</strain>
    </source>
</reference>
<evidence type="ECO:0000256" key="2">
    <source>
        <dbReference type="ARBA" id="ARBA00022679"/>
    </source>
</evidence>
<keyword evidence="6" id="KW-0732">Signal</keyword>
<dbReference type="PRINTS" id="PR01210">
    <property type="entry name" value="GGTRANSPTASE"/>
</dbReference>
<dbReference type="GO" id="GO:0016740">
    <property type="term" value="F:transferase activity"/>
    <property type="evidence" value="ECO:0007669"/>
    <property type="project" value="UniProtKB-KW"/>
</dbReference>
<keyword evidence="3" id="KW-0378">Hydrolase</keyword>
<organism evidence="7 8">
    <name type="scientific">Tamaricihabitans halophyticus</name>
    <dbReference type="NCBI Taxonomy" id="1262583"/>
    <lineage>
        <taxon>Bacteria</taxon>
        <taxon>Bacillati</taxon>
        <taxon>Actinomycetota</taxon>
        <taxon>Actinomycetes</taxon>
        <taxon>Pseudonocardiales</taxon>
        <taxon>Pseudonocardiaceae</taxon>
        <taxon>Tamaricihabitans</taxon>
    </lineage>
</organism>
<dbReference type="GO" id="GO:0016787">
    <property type="term" value="F:hydrolase activity"/>
    <property type="evidence" value="ECO:0007669"/>
    <property type="project" value="UniProtKB-KW"/>
</dbReference>
<accession>A0A4R2QXK5</accession>
<keyword evidence="2 7" id="KW-0808">Transferase</keyword>
<dbReference type="InterPro" id="IPR043137">
    <property type="entry name" value="GGT_ssub_C"/>
</dbReference>
<gene>
    <name evidence="7" type="ORF">EV191_10292</name>
</gene>
<evidence type="ECO:0000256" key="4">
    <source>
        <dbReference type="ARBA" id="ARBA00023145"/>
    </source>
</evidence>
<dbReference type="InterPro" id="IPR055262">
    <property type="entry name" value="GGT_CS"/>
</dbReference>
<evidence type="ECO:0000256" key="1">
    <source>
        <dbReference type="ARBA" id="ARBA00009381"/>
    </source>
</evidence>
<evidence type="ECO:0000313" key="7">
    <source>
        <dbReference type="EMBL" id="TCP54883.1"/>
    </source>
</evidence>
<evidence type="ECO:0000256" key="3">
    <source>
        <dbReference type="ARBA" id="ARBA00022801"/>
    </source>
</evidence>
<dbReference type="AlphaFoldDB" id="A0A4R2QXK5"/>
<dbReference type="InterPro" id="IPR029055">
    <property type="entry name" value="Ntn_hydrolases_N"/>
</dbReference>
<evidence type="ECO:0000256" key="5">
    <source>
        <dbReference type="SAM" id="MobiDB-lite"/>
    </source>
</evidence>
<feature type="region of interest" description="Disordered" evidence="5">
    <location>
        <begin position="585"/>
        <end position="604"/>
    </location>
</feature>
<dbReference type="SUPFAM" id="SSF56235">
    <property type="entry name" value="N-terminal nucleophile aminohydrolases (Ntn hydrolases)"/>
    <property type="match status" value="1"/>
</dbReference>
<keyword evidence="8" id="KW-1185">Reference proteome</keyword>
<dbReference type="PROSITE" id="PS00462">
    <property type="entry name" value="G_GLU_TRANSPEPTIDASE"/>
    <property type="match status" value="1"/>
</dbReference>
<dbReference type="Pfam" id="PF01019">
    <property type="entry name" value="G_glu_transpept"/>
    <property type="match status" value="1"/>
</dbReference>
<feature type="chain" id="PRO_5020417189" evidence="6">
    <location>
        <begin position="29"/>
        <end position="604"/>
    </location>
</feature>
<dbReference type="InterPro" id="IPR043138">
    <property type="entry name" value="GGT_lsub"/>
</dbReference>
<sequence length="604" mass="61992">MVVRRAVPVVLGALLALSVATPMTTASATGTPPDPCAPPDGNAMRGENFMVAAAAPDAVRAGCQVLLRGGSAADAAVAVQAALGVVEPQSSGLGGGSLITYYDAGSGKTQFYDGLSAAGAEVTPELSAPTEQEQAEHGIDEFSDAVGYTGRAVSVPGTVAVLDELQGEHGSLAWQDLFTEAERLARDGFAVSPYMHDMLSAEETPLPCRYPDLRARYCAGDEPKPVGTEIVNTELADVLSEVAEGGADAFYDPEGDIAPAIVDKARAGEFKPDADEQGPAVLPSLLSAADFGAYQAKQRDPLCAELAQGKLCTAPPPAHGGLSTLAILDIENRLGANELEPGSLEQAHQHIEASRLAGVDSRAYVGDPDFDNVPVDGLRSADYLDERAALVSPDKAIEDVQPGEPAGAPARSSDARQTGDNTSHISIVDAEGNAVSMTTTVNLGFGSRIEARGMILNDAQTNFSAADAEINRMEPTKRPRTSIAPSIVYDDAGEPALVAGSAGGAYIPDYVTQTVSAVLDHGMDPARALALPHLSGQRTSDGCVSSAVERGTAAEALLPGLRELGHPCAEAIELRSGQTAVGIGPDGALSGAADPRRDGTAIGG</sequence>
<dbReference type="RefSeq" id="WP_132876289.1">
    <property type="nucleotide sequence ID" value="NZ_SLXQ01000002.1"/>
</dbReference>
<comment type="similarity">
    <text evidence="1">Belongs to the gamma-glutamyltransferase family.</text>
</comment>
<keyword evidence="4" id="KW-0865">Zymogen</keyword>
<name>A0A4R2QXK5_9PSEU</name>
<dbReference type="PANTHER" id="PTHR43199">
    <property type="entry name" value="GLUTATHIONE HYDROLASE"/>
    <property type="match status" value="1"/>
</dbReference>
<dbReference type="Proteomes" id="UP000294911">
    <property type="component" value="Unassembled WGS sequence"/>
</dbReference>
<dbReference type="OrthoDB" id="9781342at2"/>
<feature type="compositionally biased region" description="Basic and acidic residues" evidence="5">
    <location>
        <begin position="594"/>
        <end position="604"/>
    </location>
</feature>
<dbReference type="EMBL" id="SLXQ01000002">
    <property type="protein sequence ID" value="TCP54883.1"/>
    <property type="molecule type" value="Genomic_DNA"/>
</dbReference>
<feature type="signal peptide" evidence="6">
    <location>
        <begin position="1"/>
        <end position="28"/>
    </location>
</feature>
<feature type="region of interest" description="Disordered" evidence="5">
    <location>
        <begin position="393"/>
        <end position="420"/>
    </location>
</feature>